<evidence type="ECO:0000313" key="3">
    <source>
        <dbReference type="Proteomes" id="UP001443914"/>
    </source>
</evidence>
<keyword evidence="3" id="KW-1185">Reference proteome</keyword>
<organism evidence="2 3">
    <name type="scientific">Saponaria officinalis</name>
    <name type="common">Common soapwort</name>
    <name type="synonym">Lychnis saponaria</name>
    <dbReference type="NCBI Taxonomy" id="3572"/>
    <lineage>
        <taxon>Eukaryota</taxon>
        <taxon>Viridiplantae</taxon>
        <taxon>Streptophyta</taxon>
        <taxon>Embryophyta</taxon>
        <taxon>Tracheophyta</taxon>
        <taxon>Spermatophyta</taxon>
        <taxon>Magnoliopsida</taxon>
        <taxon>eudicotyledons</taxon>
        <taxon>Gunneridae</taxon>
        <taxon>Pentapetalae</taxon>
        <taxon>Caryophyllales</taxon>
        <taxon>Caryophyllaceae</taxon>
        <taxon>Caryophylleae</taxon>
        <taxon>Saponaria</taxon>
    </lineage>
</organism>
<dbReference type="Proteomes" id="UP001443914">
    <property type="component" value="Unassembled WGS sequence"/>
</dbReference>
<proteinExistence type="predicted"/>
<evidence type="ECO:0008006" key="4">
    <source>
        <dbReference type="Google" id="ProtNLM"/>
    </source>
</evidence>
<comment type="caution">
    <text evidence="2">The sequence shown here is derived from an EMBL/GenBank/DDBJ whole genome shotgun (WGS) entry which is preliminary data.</text>
</comment>
<dbReference type="InterPro" id="IPR012340">
    <property type="entry name" value="NA-bd_OB-fold"/>
</dbReference>
<dbReference type="Gene3D" id="2.40.50.140">
    <property type="entry name" value="Nucleic acid-binding proteins"/>
    <property type="match status" value="1"/>
</dbReference>
<evidence type="ECO:0000313" key="2">
    <source>
        <dbReference type="EMBL" id="KAK9672038.1"/>
    </source>
</evidence>
<feature type="compositionally biased region" description="Polar residues" evidence="1">
    <location>
        <begin position="154"/>
        <end position="177"/>
    </location>
</feature>
<name>A0AAW1H7L7_SAPOF</name>
<accession>A0AAW1H7L7</accession>
<reference evidence="2" key="1">
    <citation type="submission" date="2024-03" db="EMBL/GenBank/DDBJ databases">
        <title>WGS assembly of Saponaria officinalis var. Norfolk2.</title>
        <authorList>
            <person name="Jenkins J."/>
            <person name="Shu S."/>
            <person name="Grimwood J."/>
            <person name="Barry K."/>
            <person name="Goodstein D."/>
            <person name="Schmutz J."/>
            <person name="Leebens-Mack J."/>
            <person name="Osbourn A."/>
        </authorList>
    </citation>
    <scope>NUCLEOTIDE SEQUENCE [LARGE SCALE GENOMIC DNA]</scope>
    <source>
        <strain evidence="2">JIC</strain>
    </source>
</reference>
<dbReference type="EMBL" id="JBDFQZ010000012">
    <property type="protein sequence ID" value="KAK9672038.1"/>
    <property type="molecule type" value="Genomic_DNA"/>
</dbReference>
<evidence type="ECO:0000256" key="1">
    <source>
        <dbReference type="SAM" id="MobiDB-lite"/>
    </source>
</evidence>
<gene>
    <name evidence="2" type="ORF">RND81_12G071900</name>
</gene>
<dbReference type="AlphaFoldDB" id="A0AAW1H7L7"/>
<protein>
    <recommendedName>
        <fullName evidence="4">Replication factor A C-terminal domain-containing protein</fullName>
    </recommendedName>
</protein>
<feature type="region of interest" description="Disordered" evidence="1">
    <location>
        <begin position="149"/>
        <end position="188"/>
    </location>
</feature>
<sequence length="188" mass="21568">MSPKIYFKTVNILLDHLSRYQVKFFVSYENASLCQFVIWDEEMKQLLGKTAQELIDENEDYQLLPPPNFMSIIDKEFVVKIRVTKTFNIEQNSKSYSIDSMCGDERTVAKWKEIISVTKEQVQQGSSSTHIGKSDESMESVIMVDEDEPVSISEEMTPQRFTTEDSTPTDKFSSTKLNDTKLGKAPII</sequence>
<dbReference type="SUPFAM" id="SSF50249">
    <property type="entry name" value="Nucleic acid-binding proteins"/>
    <property type="match status" value="1"/>
</dbReference>